<keyword evidence="2" id="KW-0813">Transport</keyword>
<evidence type="ECO:0000259" key="5">
    <source>
        <dbReference type="PROSITE" id="PS50893"/>
    </source>
</evidence>
<evidence type="ECO:0000256" key="2">
    <source>
        <dbReference type="ARBA" id="ARBA00022448"/>
    </source>
</evidence>
<evidence type="ECO:0000313" key="7">
    <source>
        <dbReference type="Proteomes" id="UP001139263"/>
    </source>
</evidence>
<evidence type="ECO:0000256" key="4">
    <source>
        <dbReference type="ARBA" id="ARBA00022840"/>
    </source>
</evidence>
<comment type="similarity">
    <text evidence="1">Belongs to the ABC transporter superfamily.</text>
</comment>
<dbReference type="PANTHER" id="PTHR42711">
    <property type="entry name" value="ABC TRANSPORTER ATP-BINDING PROTEIN"/>
    <property type="match status" value="1"/>
</dbReference>
<name>A0A9X1VAY8_9BACL</name>
<accession>A0A9X1VAY8</accession>
<dbReference type="GO" id="GO:0016887">
    <property type="term" value="F:ATP hydrolysis activity"/>
    <property type="evidence" value="ECO:0007669"/>
    <property type="project" value="InterPro"/>
</dbReference>
<dbReference type="Pfam" id="PF00005">
    <property type="entry name" value="ABC_tran"/>
    <property type="match status" value="1"/>
</dbReference>
<dbReference type="InterPro" id="IPR003439">
    <property type="entry name" value="ABC_transporter-like_ATP-bd"/>
</dbReference>
<keyword evidence="3" id="KW-0547">Nucleotide-binding</keyword>
<dbReference type="RefSeq" id="WP_241714960.1">
    <property type="nucleotide sequence ID" value="NZ_JALBUF010000007.1"/>
</dbReference>
<evidence type="ECO:0000256" key="3">
    <source>
        <dbReference type="ARBA" id="ARBA00022741"/>
    </source>
</evidence>
<dbReference type="GO" id="GO:0005524">
    <property type="term" value="F:ATP binding"/>
    <property type="evidence" value="ECO:0007669"/>
    <property type="project" value="UniProtKB-KW"/>
</dbReference>
<dbReference type="AlphaFoldDB" id="A0A9X1VAY8"/>
<reference evidence="6" key="1">
    <citation type="submission" date="2022-03" db="EMBL/GenBank/DDBJ databases">
        <title>Draft Genome Sequence of Firmicute Strain S0AB, a Heterotrophic Iron/Sulfur-Oxidizing Extreme Acidophile.</title>
        <authorList>
            <person name="Vergara E."/>
            <person name="Pakostova E."/>
            <person name="Johnson D.B."/>
            <person name="Holmes D.S."/>
        </authorList>
    </citation>
    <scope>NUCLEOTIDE SEQUENCE</scope>
    <source>
        <strain evidence="6">S0AB</strain>
    </source>
</reference>
<evidence type="ECO:0000313" key="6">
    <source>
        <dbReference type="EMBL" id="MCI0183950.1"/>
    </source>
</evidence>
<dbReference type="SUPFAM" id="SSF52540">
    <property type="entry name" value="P-loop containing nucleoside triphosphate hydrolases"/>
    <property type="match status" value="1"/>
</dbReference>
<dbReference type="InterPro" id="IPR050763">
    <property type="entry name" value="ABC_transporter_ATP-binding"/>
</dbReference>
<keyword evidence="7" id="KW-1185">Reference proteome</keyword>
<protein>
    <submittedName>
        <fullName evidence="6">Vitamin B12 import ATP-binding protein BtuD</fullName>
    </submittedName>
</protein>
<feature type="domain" description="ABC transporter" evidence="5">
    <location>
        <begin position="3"/>
        <end position="240"/>
    </location>
</feature>
<dbReference type="Proteomes" id="UP001139263">
    <property type="component" value="Unassembled WGS sequence"/>
</dbReference>
<dbReference type="InterPro" id="IPR003593">
    <property type="entry name" value="AAA+_ATPase"/>
</dbReference>
<dbReference type="SMART" id="SM00382">
    <property type="entry name" value="AAA"/>
    <property type="match status" value="1"/>
</dbReference>
<dbReference type="EMBL" id="JALBUF010000007">
    <property type="protein sequence ID" value="MCI0183950.1"/>
    <property type="molecule type" value="Genomic_DNA"/>
</dbReference>
<evidence type="ECO:0000256" key="1">
    <source>
        <dbReference type="ARBA" id="ARBA00005417"/>
    </source>
</evidence>
<dbReference type="PANTHER" id="PTHR42711:SF5">
    <property type="entry name" value="ABC TRANSPORTER ATP-BINDING PROTEIN NATA"/>
    <property type="match status" value="1"/>
</dbReference>
<dbReference type="InterPro" id="IPR027417">
    <property type="entry name" value="P-loop_NTPase"/>
</dbReference>
<dbReference type="Gene3D" id="3.40.50.300">
    <property type="entry name" value="P-loop containing nucleotide triphosphate hydrolases"/>
    <property type="match status" value="1"/>
</dbReference>
<gene>
    <name evidence="6" type="primary">btuD_6</name>
    <name evidence="6" type="ORF">MM817_02242</name>
</gene>
<comment type="caution">
    <text evidence="6">The sequence shown here is derived from an EMBL/GenBank/DDBJ whole genome shotgun (WGS) entry which is preliminary data.</text>
</comment>
<dbReference type="PROSITE" id="PS50893">
    <property type="entry name" value="ABC_TRANSPORTER_2"/>
    <property type="match status" value="1"/>
</dbReference>
<proteinExistence type="inferred from homology"/>
<dbReference type="CDD" id="cd03230">
    <property type="entry name" value="ABC_DR_subfamily_A"/>
    <property type="match status" value="1"/>
</dbReference>
<keyword evidence="4 6" id="KW-0067">ATP-binding</keyword>
<organism evidence="6 7">
    <name type="scientific">Sulfoacidibacillus ferrooxidans</name>
    <dbReference type="NCBI Taxonomy" id="2005001"/>
    <lineage>
        <taxon>Bacteria</taxon>
        <taxon>Bacillati</taxon>
        <taxon>Bacillota</taxon>
        <taxon>Bacilli</taxon>
        <taxon>Bacillales</taxon>
        <taxon>Alicyclobacillaceae</taxon>
        <taxon>Sulfoacidibacillus</taxon>
    </lineage>
</organism>
<sequence length="306" mass="34431">MILDVQSLRKHYVGKDKKPFIAVDDVSLQLVAGEVLAFLGPNGAGKTTSIKMIAGLIQPDDGEAFICGHSIKKHSRKAISHVGAVLEGSRNLYWRLTPLENLIYWAGLKGYPHRIAKERAMDLLSNFGLQDKAHDTLQKLSRGMQQQVAICAALMHSPSLLLLDEPTLGLDLQAADRIQELIIRLAKEEHVGILLTTHQMEVAQTLADRVCIVRKGRVVLEGHTHDVLEQFSENKYIFELGEPLTHSQRQIISERGADFVDEKTFYISITTQKELYDILRTTEPCSLLRMERDLADLASVFRHYVE</sequence>